<organism evidence="7 8">
    <name type="scientific">Acropora cervicornis</name>
    <name type="common">Staghorn coral</name>
    <dbReference type="NCBI Taxonomy" id="6130"/>
    <lineage>
        <taxon>Eukaryota</taxon>
        <taxon>Metazoa</taxon>
        <taxon>Cnidaria</taxon>
        <taxon>Anthozoa</taxon>
        <taxon>Hexacorallia</taxon>
        <taxon>Scleractinia</taxon>
        <taxon>Astrocoeniina</taxon>
        <taxon>Acroporidae</taxon>
        <taxon>Acropora</taxon>
    </lineage>
</organism>
<reference evidence="7" key="1">
    <citation type="journal article" date="2023" name="G3 (Bethesda)">
        <title>Whole genome assembly and annotation of the endangered Caribbean coral Acropora cervicornis.</title>
        <authorList>
            <person name="Selwyn J.D."/>
            <person name="Vollmer S.V."/>
        </authorList>
    </citation>
    <scope>NUCLEOTIDE SEQUENCE</scope>
    <source>
        <strain evidence="7">K2</strain>
    </source>
</reference>
<dbReference type="SMART" id="SM00907">
    <property type="entry name" value="GDNF"/>
    <property type="match status" value="1"/>
</dbReference>
<evidence type="ECO:0000256" key="3">
    <source>
        <dbReference type="ARBA" id="ARBA00022729"/>
    </source>
</evidence>
<dbReference type="AlphaFoldDB" id="A0AAD9Q164"/>
<keyword evidence="4" id="KW-0472">Membrane</keyword>
<sequence length="216" mass="24767">MSFKECVPMLLRVFGENCSSALGYDPIYRRINGAMQEKCPINCVKAIQDLTSSRWGKDVESCTCPLGDGYCLTLKARMKRCVQMNEKDFAIISCTEARKNCTADRNCDKTQRRFLRRCNHLISGVNCTQDCKRAQDELLSSDLGKVLYDCECDGEEEHYCRAIRAHYEALCKANRTPREKMNVARQQGNEGHKFSEVSEWILCAVVIIHVYVLRNR</sequence>
<evidence type="ECO:0000313" key="7">
    <source>
        <dbReference type="EMBL" id="KAK2552852.1"/>
    </source>
</evidence>
<feature type="domain" description="GDNF/GAS1" evidence="6">
    <location>
        <begin position="94"/>
        <end position="171"/>
    </location>
</feature>
<dbReference type="Pfam" id="PF02351">
    <property type="entry name" value="GDNF"/>
    <property type="match status" value="1"/>
</dbReference>
<keyword evidence="3" id="KW-0732">Signal</keyword>
<comment type="subcellular location">
    <subcellularLocation>
        <location evidence="1">Cell membrane</location>
    </subcellularLocation>
</comment>
<dbReference type="GO" id="GO:0051726">
    <property type="term" value="P:regulation of cell cycle"/>
    <property type="evidence" value="ECO:0007669"/>
    <property type="project" value="InterPro"/>
</dbReference>
<protein>
    <submittedName>
        <fullName evidence="7">Growth arrest-specific protein 1</fullName>
    </submittedName>
</protein>
<keyword evidence="2" id="KW-1003">Cell membrane</keyword>
<evidence type="ECO:0000256" key="5">
    <source>
        <dbReference type="ARBA" id="ARBA00023180"/>
    </source>
</evidence>
<name>A0AAD9Q164_ACRCE</name>
<dbReference type="InterPro" id="IPR016017">
    <property type="entry name" value="GDNF/GAS1"/>
</dbReference>
<dbReference type="PANTHER" id="PTHR16840:SF3">
    <property type="entry name" value="GROWTH ARREST-SPECIFIC PROTEIN 1"/>
    <property type="match status" value="1"/>
</dbReference>
<dbReference type="Proteomes" id="UP001249851">
    <property type="component" value="Unassembled WGS sequence"/>
</dbReference>
<reference evidence="7" key="2">
    <citation type="journal article" date="2023" name="Science">
        <title>Genomic signatures of disease resistance in endangered staghorn corals.</title>
        <authorList>
            <person name="Vollmer S.V."/>
            <person name="Selwyn J.D."/>
            <person name="Despard B.A."/>
            <person name="Roesel C.L."/>
        </authorList>
    </citation>
    <scope>NUCLEOTIDE SEQUENCE</scope>
    <source>
        <strain evidence="7">K2</strain>
    </source>
</reference>
<keyword evidence="5" id="KW-0325">Glycoprotein</keyword>
<gene>
    <name evidence="7" type="ORF">P5673_026023</name>
</gene>
<evidence type="ECO:0000259" key="6">
    <source>
        <dbReference type="SMART" id="SM00907"/>
    </source>
</evidence>
<evidence type="ECO:0000256" key="4">
    <source>
        <dbReference type="ARBA" id="ARBA00023136"/>
    </source>
</evidence>
<evidence type="ECO:0000313" key="8">
    <source>
        <dbReference type="Proteomes" id="UP001249851"/>
    </source>
</evidence>
<dbReference type="InterPro" id="IPR039596">
    <property type="entry name" value="GAS1"/>
</dbReference>
<evidence type="ECO:0000256" key="1">
    <source>
        <dbReference type="ARBA" id="ARBA00004236"/>
    </source>
</evidence>
<proteinExistence type="predicted"/>
<dbReference type="GO" id="GO:0005886">
    <property type="term" value="C:plasma membrane"/>
    <property type="evidence" value="ECO:0007669"/>
    <property type="project" value="UniProtKB-SubCell"/>
</dbReference>
<dbReference type="EMBL" id="JARQWQ010000083">
    <property type="protein sequence ID" value="KAK2552852.1"/>
    <property type="molecule type" value="Genomic_DNA"/>
</dbReference>
<keyword evidence="8" id="KW-1185">Reference proteome</keyword>
<accession>A0AAD9Q164</accession>
<comment type="caution">
    <text evidence="7">The sequence shown here is derived from an EMBL/GenBank/DDBJ whole genome shotgun (WGS) entry which is preliminary data.</text>
</comment>
<dbReference type="PANTHER" id="PTHR16840">
    <property type="entry name" value="GROWTH ARREST-SPECIFIC PROTEIN 1"/>
    <property type="match status" value="1"/>
</dbReference>
<evidence type="ECO:0000256" key="2">
    <source>
        <dbReference type="ARBA" id="ARBA00022475"/>
    </source>
</evidence>